<dbReference type="InterPro" id="IPR016177">
    <property type="entry name" value="DNA-bd_dom_sf"/>
</dbReference>
<evidence type="ECO:0000256" key="6">
    <source>
        <dbReference type="ARBA" id="ARBA00023242"/>
    </source>
</evidence>
<proteinExistence type="inferred from homology"/>
<dbReference type="InterPro" id="IPR036955">
    <property type="entry name" value="AP2/ERF_dom_sf"/>
</dbReference>
<dbReference type="SUPFAM" id="SSF54171">
    <property type="entry name" value="DNA-binding domain"/>
    <property type="match status" value="1"/>
</dbReference>
<evidence type="ECO:0000313" key="9">
    <source>
        <dbReference type="EMBL" id="CAA7396538.1"/>
    </source>
</evidence>
<dbReference type="CDD" id="cd00018">
    <property type="entry name" value="AP2"/>
    <property type="match status" value="1"/>
</dbReference>
<dbReference type="Pfam" id="PF00847">
    <property type="entry name" value="AP2"/>
    <property type="match status" value="1"/>
</dbReference>
<keyword evidence="2" id="KW-0805">Transcription regulation</keyword>
<keyword evidence="5" id="KW-0804">Transcription</keyword>
<evidence type="ECO:0000259" key="8">
    <source>
        <dbReference type="PROSITE" id="PS51032"/>
    </source>
</evidence>
<dbReference type="GO" id="GO:0003700">
    <property type="term" value="F:DNA-binding transcription factor activity"/>
    <property type="evidence" value="ECO:0007669"/>
    <property type="project" value="InterPro"/>
</dbReference>
<protein>
    <recommendedName>
        <fullName evidence="8">AP2/ERF domain-containing protein</fullName>
    </recommendedName>
</protein>
<accession>A0A7I8KHJ0</accession>
<dbReference type="PROSITE" id="PS51032">
    <property type="entry name" value="AP2_ERF"/>
    <property type="match status" value="1"/>
</dbReference>
<comment type="similarity">
    <text evidence="7">Belongs to the AP2/ERF transcription factor family. ERF subfamily.</text>
</comment>
<gene>
    <name evidence="9" type="ORF">SI8410_05007201</name>
</gene>
<dbReference type="PANTHER" id="PTHR31985:SF45">
    <property type="entry name" value="ETHYLENE-RESPONSIVE TRANSCRIPTION FACTOR ERF020"/>
    <property type="match status" value="1"/>
</dbReference>
<comment type="subcellular location">
    <subcellularLocation>
        <location evidence="1">Nucleus</location>
    </subcellularLocation>
</comment>
<dbReference type="Gene3D" id="3.30.730.10">
    <property type="entry name" value="AP2/ERF domain"/>
    <property type="match status" value="1"/>
</dbReference>
<keyword evidence="3" id="KW-0238">DNA-binding</keyword>
<evidence type="ECO:0000256" key="7">
    <source>
        <dbReference type="ARBA" id="ARBA00024343"/>
    </source>
</evidence>
<dbReference type="EMBL" id="LR746268">
    <property type="protein sequence ID" value="CAA7396538.1"/>
    <property type="molecule type" value="Genomic_DNA"/>
</dbReference>
<dbReference type="GO" id="GO:0003677">
    <property type="term" value="F:DNA binding"/>
    <property type="evidence" value="ECO:0007669"/>
    <property type="project" value="UniProtKB-KW"/>
</dbReference>
<dbReference type="OrthoDB" id="1849108at2759"/>
<dbReference type="AlphaFoldDB" id="A0A7I8KHJ0"/>
<keyword evidence="4" id="KW-0010">Activator</keyword>
<dbReference type="Proteomes" id="UP000663760">
    <property type="component" value="Chromosome 5"/>
</dbReference>
<sequence length="154" mass="16591">MNQRGAASSGGGGEMRYKGVRRRRWGKWVSEVRVPGKRERLWLGSFATPEAAAVAYDTAMFYLKGPSAAAAAGLNFPRRLPAGAWAGLSPRSIQKVASDKGVAADAELASSWLVPRRKPPEKPLTVLGGGATRGEKRVVVFPFDTSVDDMDIYL</sequence>
<keyword evidence="6" id="KW-0539">Nucleus</keyword>
<evidence type="ECO:0000313" key="10">
    <source>
        <dbReference type="Proteomes" id="UP000663760"/>
    </source>
</evidence>
<dbReference type="PANTHER" id="PTHR31985">
    <property type="entry name" value="ETHYLENE-RESPONSIVE TRANSCRIPTION FACTOR ERF042-RELATED"/>
    <property type="match status" value="1"/>
</dbReference>
<name>A0A7I8KHJ0_SPIIN</name>
<dbReference type="GO" id="GO:0005634">
    <property type="term" value="C:nucleus"/>
    <property type="evidence" value="ECO:0007669"/>
    <property type="project" value="UniProtKB-SubCell"/>
</dbReference>
<dbReference type="PRINTS" id="PR00367">
    <property type="entry name" value="ETHRSPELEMNT"/>
</dbReference>
<evidence type="ECO:0000256" key="5">
    <source>
        <dbReference type="ARBA" id="ARBA00023163"/>
    </source>
</evidence>
<dbReference type="SMART" id="SM00380">
    <property type="entry name" value="AP2"/>
    <property type="match status" value="1"/>
</dbReference>
<evidence type="ECO:0000256" key="1">
    <source>
        <dbReference type="ARBA" id="ARBA00004123"/>
    </source>
</evidence>
<evidence type="ECO:0000256" key="4">
    <source>
        <dbReference type="ARBA" id="ARBA00023159"/>
    </source>
</evidence>
<evidence type="ECO:0000256" key="3">
    <source>
        <dbReference type="ARBA" id="ARBA00023125"/>
    </source>
</evidence>
<reference evidence="9" key="1">
    <citation type="submission" date="2020-02" db="EMBL/GenBank/DDBJ databases">
        <authorList>
            <person name="Scholz U."/>
            <person name="Mascher M."/>
            <person name="Fiebig A."/>
        </authorList>
    </citation>
    <scope>NUCLEOTIDE SEQUENCE</scope>
</reference>
<dbReference type="InterPro" id="IPR001471">
    <property type="entry name" value="AP2/ERF_dom"/>
</dbReference>
<evidence type="ECO:0000256" key="2">
    <source>
        <dbReference type="ARBA" id="ARBA00023015"/>
    </source>
</evidence>
<feature type="domain" description="AP2/ERF" evidence="8">
    <location>
        <begin position="16"/>
        <end position="77"/>
    </location>
</feature>
<dbReference type="InterPro" id="IPR051032">
    <property type="entry name" value="AP2/ERF_TF_ERF_subfamily"/>
</dbReference>
<keyword evidence="10" id="KW-1185">Reference proteome</keyword>
<organism evidence="9 10">
    <name type="scientific">Spirodela intermedia</name>
    <name type="common">Intermediate duckweed</name>
    <dbReference type="NCBI Taxonomy" id="51605"/>
    <lineage>
        <taxon>Eukaryota</taxon>
        <taxon>Viridiplantae</taxon>
        <taxon>Streptophyta</taxon>
        <taxon>Embryophyta</taxon>
        <taxon>Tracheophyta</taxon>
        <taxon>Spermatophyta</taxon>
        <taxon>Magnoliopsida</taxon>
        <taxon>Liliopsida</taxon>
        <taxon>Araceae</taxon>
        <taxon>Lemnoideae</taxon>
        <taxon>Spirodela</taxon>
    </lineage>
</organism>